<keyword evidence="1" id="KW-1133">Transmembrane helix</keyword>
<dbReference type="RefSeq" id="WP_344559373.1">
    <property type="nucleotide sequence ID" value="NZ_BAAANS010000113.1"/>
</dbReference>
<evidence type="ECO:0000313" key="3">
    <source>
        <dbReference type="Proteomes" id="UP001500897"/>
    </source>
</evidence>
<sequence length="43" mass="4963">MVWQFFVLVIASIGFPILTLLFMMGGLQYREDRQHPHGTARQG</sequence>
<keyword evidence="3" id="KW-1185">Reference proteome</keyword>
<gene>
    <name evidence="2" type="ORF">GCM10009759_77940</name>
</gene>
<evidence type="ECO:0000313" key="2">
    <source>
        <dbReference type="EMBL" id="GAA2125797.1"/>
    </source>
</evidence>
<dbReference type="EMBL" id="BAAANS010000113">
    <property type="protein sequence ID" value="GAA2125797.1"/>
    <property type="molecule type" value="Genomic_DNA"/>
</dbReference>
<protein>
    <submittedName>
        <fullName evidence="2">Uncharacterized protein</fullName>
    </submittedName>
</protein>
<comment type="caution">
    <text evidence="2">The sequence shown here is derived from an EMBL/GenBank/DDBJ whole genome shotgun (WGS) entry which is preliminary data.</text>
</comment>
<name>A0ABN2YDD2_9ACTN</name>
<keyword evidence="1" id="KW-0472">Membrane</keyword>
<feature type="transmembrane region" description="Helical" evidence="1">
    <location>
        <begin position="6"/>
        <end position="27"/>
    </location>
</feature>
<dbReference type="Proteomes" id="UP001500897">
    <property type="component" value="Unassembled WGS sequence"/>
</dbReference>
<accession>A0ABN2YDD2</accession>
<keyword evidence="1" id="KW-0812">Transmembrane</keyword>
<evidence type="ECO:0000256" key="1">
    <source>
        <dbReference type="SAM" id="Phobius"/>
    </source>
</evidence>
<proteinExistence type="predicted"/>
<organism evidence="2 3">
    <name type="scientific">Kitasatospora saccharophila</name>
    <dbReference type="NCBI Taxonomy" id="407973"/>
    <lineage>
        <taxon>Bacteria</taxon>
        <taxon>Bacillati</taxon>
        <taxon>Actinomycetota</taxon>
        <taxon>Actinomycetes</taxon>
        <taxon>Kitasatosporales</taxon>
        <taxon>Streptomycetaceae</taxon>
        <taxon>Kitasatospora</taxon>
    </lineage>
</organism>
<reference evidence="2 3" key="1">
    <citation type="journal article" date="2019" name="Int. J. Syst. Evol. Microbiol.">
        <title>The Global Catalogue of Microorganisms (GCM) 10K type strain sequencing project: providing services to taxonomists for standard genome sequencing and annotation.</title>
        <authorList>
            <consortium name="The Broad Institute Genomics Platform"/>
            <consortium name="The Broad Institute Genome Sequencing Center for Infectious Disease"/>
            <person name="Wu L."/>
            <person name="Ma J."/>
        </authorList>
    </citation>
    <scope>NUCLEOTIDE SEQUENCE [LARGE SCALE GENOMIC DNA]</scope>
    <source>
        <strain evidence="2 3">JCM 14559</strain>
    </source>
</reference>